<accession>A0A813J1Y1</accession>
<reference evidence="3" key="1">
    <citation type="submission" date="2021-02" db="EMBL/GenBank/DDBJ databases">
        <authorList>
            <person name="Dougan E. K."/>
            <person name="Rhodes N."/>
            <person name="Thang M."/>
            <person name="Chan C."/>
        </authorList>
    </citation>
    <scope>NUCLEOTIDE SEQUENCE</scope>
</reference>
<feature type="region of interest" description="Disordered" evidence="2">
    <location>
        <begin position="40"/>
        <end position="62"/>
    </location>
</feature>
<name>A0A813J1Y1_POLGL</name>
<feature type="non-terminal residue" evidence="3">
    <location>
        <position position="324"/>
    </location>
</feature>
<organism evidence="3 4">
    <name type="scientific">Polarella glacialis</name>
    <name type="common">Dinoflagellate</name>
    <dbReference type="NCBI Taxonomy" id="89957"/>
    <lineage>
        <taxon>Eukaryota</taxon>
        <taxon>Sar</taxon>
        <taxon>Alveolata</taxon>
        <taxon>Dinophyceae</taxon>
        <taxon>Suessiales</taxon>
        <taxon>Suessiaceae</taxon>
        <taxon>Polarella</taxon>
    </lineage>
</organism>
<dbReference type="Proteomes" id="UP000626109">
    <property type="component" value="Unassembled WGS sequence"/>
</dbReference>
<feature type="non-terminal residue" evidence="3">
    <location>
        <position position="1"/>
    </location>
</feature>
<dbReference type="EMBL" id="CAJNNW010016984">
    <property type="protein sequence ID" value="CAE8660094.1"/>
    <property type="molecule type" value="Genomic_DNA"/>
</dbReference>
<evidence type="ECO:0000256" key="2">
    <source>
        <dbReference type="SAM" id="MobiDB-lite"/>
    </source>
</evidence>
<protein>
    <submittedName>
        <fullName evidence="3">Uncharacterized protein</fullName>
    </submittedName>
</protein>
<dbReference type="AlphaFoldDB" id="A0A813J1Y1"/>
<sequence length="324" mass="36812">VIWATLENELPKQQRYVEACQELSFASQQAVMMIAQQFRDMDPEGGSQPPTPSGGASGFRSPLISGAMADRRRLNSDLPDFLEVGLDAESRFRRLKEHYIMLKEDQERWEEERASLRWEVEAERGKRQEAEEAERMARAELRLAEEVRDRGKEDQRAIFEIRLEREVASCREELRLRDREAEALREELDLARVQAKTAQRLASQLEMFKKKIEECQSWKREKEDLRQQLDELMSSRPGRQRPKSQSTWIQDLDLDDFLRGGSCSEGSHWSASLLLPGSGAATTPAPGPGFALWLGSADDALDLAALRHRGISAIANMALGGCLE</sequence>
<gene>
    <name evidence="3" type="ORF">PGLA2088_LOCUS14028</name>
</gene>
<feature type="coiled-coil region" evidence="1">
    <location>
        <begin position="92"/>
        <end position="235"/>
    </location>
</feature>
<evidence type="ECO:0000256" key="1">
    <source>
        <dbReference type="SAM" id="Coils"/>
    </source>
</evidence>
<evidence type="ECO:0000313" key="4">
    <source>
        <dbReference type="Proteomes" id="UP000626109"/>
    </source>
</evidence>
<evidence type="ECO:0000313" key="3">
    <source>
        <dbReference type="EMBL" id="CAE8660094.1"/>
    </source>
</evidence>
<keyword evidence="1" id="KW-0175">Coiled coil</keyword>
<proteinExistence type="predicted"/>
<comment type="caution">
    <text evidence="3">The sequence shown here is derived from an EMBL/GenBank/DDBJ whole genome shotgun (WGS) entry which is preliminary data.</text>
</comment>